<dbReference type="PANTHER" id="PTHR11845:SF13">
    <property type="entry name" value="5'-DEOXYNUCLEOTIDASE HDDC2"/>
    <property type="match status" value="1"/>
</dbReference>
<comment type="caution">
    <text evidence="9">The sequence shown here is derived from an EMBL/GenBank/DDBJ whole genome shotgun (WGS) entry which is preliminary data.</text>
</comment>
<proteinExistence type="predicted"/>
<dbReference type="GO" id="GO:0002953">
    <property type="term" value="F:5'-deoxynucleotidase activity"/>
    <property type="evidence" value="ECO:0007669"/>
    <property type="project" value="UniProtKB-EC"/>
</dbReference>
<organism evidence="9 10">
    <name type="scientific">Candidatus Wildermuthbacteria bacterium GWA2_46_15</name>
    <dbReference type="NCBI Taxonomy" id="1802443"/>
    <lineage>
        <taxon>Bacteria</taxon>
        <taxon>Candidatus Wildermuthiibacteriota</taxon>
    </lineage>
</organism>
<dbReference type="SMART" id="SM00471">
    <property type="entry name" value="HDc"/>
    <property type="match status" value="1"/>
</dbReference>
<evidence type="ECO:0000256" key="5">
    <source>
        <dbReference type="ARBA" id="ARBA00012964"/>
    </source>
</evidence>
<evidence type="ECO:0000313" key="9">
    <source>
        <dbReference type="EMBL" id="OHA61922.1"/>
    </source>
</evidence>
<dbReference type="Pfam" id="PF13023">
    <property type="entry name" value="HD_3"/>
    <property type="match status" value="1"/>
</dbReference>
<reference evidence="9 10" key="1">
    <citation type="journal article" date="2016" name="Nat. Commun.">
        <title>Thousands of microbial genomes shed light on interconnected biogeochemical processes in an aquifer system.</title>
        <authorList>
            <person name="Anantharaman K."/>
            <person name="Brown C.T."/>
            <person name="Hug L.A."/>
            <person name="Sharon I."/>
            <person name="Castelle C.J."/>
            <person name="Probst A.J."/>
            <person name="Thomas B.C."/>
            <person name="Singh A."/>
            <person name="Wilkins M.J."/>
            <person name="Karaoz U."/>
            <person name="Brodie E.L."/>
            <person name="Williams K.H."/>
            <person name="Hubbard S.S."/>
            <person name="Banfield J.F."/>
        </authorList>
    </citation>
    <scope>NUCLEOTIDE SEQUENCE [LARGE SCALE GENOMIC DNA]</scope>
</reference>
<accession>A0A1G2QPL3</accession>
<protein>
    <recommendedName>
        <fullName evidence="5">5'-deoxynucleotidase</fullName>
        <ecNumber evidence="5">3.1.3.89</ecNumber>
    </recommendedName>
</protein>
<evidence type="ECO:0000256" key="3">
    <source>
        <dbReference type="ARBA" id="ARBA00001941"/>
    </source>
</evidence>
<comment type="catalytic activity">
    <reaction evidence="1">
        <text>a 2'-deoxyribonucleoside 5'-phosphate + H2O = a 2'-deoxyribonucleoside + phosphate</text>
        <dbReference type="Rhea" id="RHEA:36167"/>
        <dbReference type="ChEBI" id="CHEBI:15377"/>
        <dbReference type="ChEBI" id="CHEBI:18274"/>
        <dbReference type="ChEBI" id="CHEBI:43474"/>
        <dbReference type="ChEBI" id="CHEBI:65317"/>
        <dbReference type="EC" id="3.1.3.89"/>
    </reaction>
</comment>
<evidence type="ECO:0000256" key="6">
    <source>
        <dbReference type="ARBA" id="ARBA00022723"/>
    </source>
</evidence>
<dbReference type="AlphaFoldDB" id="A0A1G2QPL3"/>
<dbReference type="GO" id="GO:0046872">
    <property type="term" value="F:metal ion binding"/>
    <property type="evidence" value="ECO:0007669"/>
    <property type="project" value="UniProtKB-KW"/>
</dbReference>
<dbReference type="PANTHER" id="PTHR11845">
    <property type="entry name" value="5'-DEOXYNUCLEOTIDASE HDDC2"/>
    <property type="match status" value="1"/>
</dbReference>
<dbReference type="InterPro" id="IPR039356">
    <property type="entry name" value="YfbR/HDDC2"/>
</dbReference>
<dbReference type="EMBL" id="MHTO01000026">
    <property type="protein sequence ID" value="OHA61922.1"/>
    <property type="molecule type" value="Genomic_DNA"/>
</dbReference>
<dbReference type="Proteomes" id="UP000179245">
    <property type="component" value="Unassembled WGS sequence"/>
</dbReference>
<dbReference type="STRING" id="1802443.A2117_01050"/>
<evidence type="ECO:0000313" key="10">
    <source>
        <dbReference type="Proteomes" id="UP000179245"/>
    </source>
</evidence>
<evidence type="ECO:0000256" key="7">
    <source>
        <dbReference type="ARBA" id="ARBA00022801"/>
    </source>
</evidence>
<evidence type="ECO:0000256" key="4">
    <source>
        <dbReference type="ARBA" id="ARBA00011738"/>
    </source>
</evidence>
<evidence type="ECO:0000259" key="8">
    <source>
        <dbReference type="SMART" id="SM00471"/>
    </source>
</evidence>
<dbReference type="EC" id="3.1.3.89" evidence="5"/>
<dbReference type="InterPro" id="IPR003607">
    <property type="entry name" value="HD/PDEase_dom"/>
</dbReference>
<dbReference type="Gene3D" id="1.10.3210.10">
    <property type="entry name" value="Hypothetical protein af1432"/>
    <property type="match status" value="1"/>
</dbReference>
<name>A0A1G2QPL3_9BACT</name>
<gene>
    <name evidence="9" type="ORF">A2117_01050</name>
</gene>
<dbReference type="SUPFAM" id="SSF109604">
    <property type="entry name" value="HD-domain/PDEase-like"/>
    <property type="match status" value="1"/>
</dbReference>
<keyword evidence="7" id="KW-0378">Hydrolase</keyword>
<sequence>MNKKILFLIQQAGLLLQMPRSHVRNLGTAFDTVASHSHHASIIAYCLARMEKLNHEEAMKALSMAAFHDLAEGRTGDLDFVSKNYTKDDEEQAIKDQFKNIDFGADLEKLLKEYNERKTLISKCAKDADSLAQMYHEWVLTWRGNKLAQQWFEGDFIARVPYFDTKSAKKLAFAMKDSNPNEWWWDEFVAKDGEAKTKKHLLGKNYSNKKKK</sequence>
<comment type="subunit">
    <text evidence="4">Homodimer.</text>
</comment>
<keyword evidence="6" id="KW-0479">Metal-binding</keyword>
<evidence type="ECO:0000256" key="1">
    <source>
        <dbReference type="ARBA" id="ARBA00001638"/>
    </source>
</evidence>
<feature type="domain" description="HD/PDEase" evidence="8">
    <location>
        <begin position="29"/>
        <end position="143"/>
    </location>
</feature>
<dbReference type="InterPro" id="IPR006674">
    <property type="entry name" value="HD_domain"/>
</dbReference>
<comment type="cofactor">
    <cofactor evidence="2">
        <name>Mn(2+)</name>
        <dbReference type="ChEBI" id="CHEBI:29035"/>
    </cofactor>
</comment>
<evidence type="ECO:0000256" key="2">
    <source>
        <dbReference type="ARBA" id="ARBA00001936"/>
    </source>
</evidence>
<comment type="cofactor">
    <cofactor evidence="3">
        <name>Co(2+)</name>
        <dbReference type="ChEBI" id="CHEBI:48828"/>
    </cofactor>
</comment>